<organism evidence="1 2">
    <name type="scientific">Tianweitania sediminis</name>
    <dbReference type="NCBI Taxonomy" id="1502156"/>
    <lineage>
        <taxon>Bacteria</taxon>
        <taxon>Pseudomonadati</taxon>
        <taxon>Pseudomonadota</taxon>
        <taxon>Alphaproteobacteria</taxon>
        <taxon>Hyphomicrobiales</taxon>
        <taxon>Phyllobacteriaceae</taxon>
        <taxon>Tianweitania</taxon>
    </lineage>
</organism>
<gene>
    <name evidence="1" type="primary">mobC</name>
    <name evidence="1" type="ORF">J5Y06_22960</name>
</gene>
<protein>
    <submittedName>
        <fullName evidence="1">Plasmid mobilization relaxosome protein MobC</fullName>
    </submittedName>
</protein>
<comment type="caution">
    <text evidence="1">The sequence shown here is derived from an EMBL/GenBank/DDBJ whole genome shotgun (WGS) entry which is preliminary data.</text>
</comment>
<evidence type="ECO:0000313" key="2">
    <source>
        <dbReference type="Proteomes" id="UP000666240"/>
    </source>
</evidence>
<dbReference type="EMBL" id="JAGIYY010000019">
    <property type="protein sequence ID" value="MBP0441510.1"/>
    <property type="molecule type" value="Genomic_DNA"/>
</dbReference>
<dbReference type="AlphaFoldDB" id="A0A8J7UM09"/>
<dbReference type="Pfam" id="PF21983">
    <property type="entry name" value="NikA-like"/>
    <property type="match status" value="1"/>
</dbReference>
<sequence length="115" mass="12063">MARTTTTTTLRLSADERAALDLAAQAEGLGPSAFARLAVVRAAGGTPTPTRKRRSEIAKAIALVLGELGRVGSNLNQVARRANRGGSVEPAELDAIRSELERMTLSVLSLREAAP</sequence>
<keyword evidence="2" id="KW-1185">Reference proteome</keyword>
<accession>A0A8J7UM09</accession>
<proteinExistence type="predicted"/>
<name>A0A8J7UM09_9HYPH</name>
<dbReference type="Proteomes" id="UP000666240">
    <property type="component" value="Unassembled WGS sequence"/>
</dbReference>
<reference evidence="1" key="1">
    <citation type="submission" date="2021-03" db="EMBL/GenBank/DDBJ databases">
        <title>Genome sequencing and assembly of Tianweitania sediminis.</title>
        <authorList>
            <person name="Chhetri G."/>
        </authorList>
    </citation>
    <scope>NUCLEOTIDE SEQUENCE</scope>
    <source>
        <strain evidence="1">Z8</strain>
    </source>
</reference>
<dbReference type="InterPro" id="IPR053842">
    <property type="entry name" value="NikA-like"/>
</dbReference>
<evidence type="ECO:0000313" key="1">
    <source>
        <dbReference type="EMBL" id="MBP0441510.1"/>
    </source>
</evidence>
<dbReference type="RefSeq" id="WP_209337539.1">
    <property type="nucleotide sequence ID" value="NZ_JAGIYY010000019.1"/>
</dbReference>